<proteinExistence type="predicted"/>
<evidence type="ECO:0000313" key="4">
    <source>
        <dbReference type="Proteomes" id="UP000663854"/>
    </source>
</evidence>
<organism evidence="2 4">
    <name type="scientific">Rotaria sordida</name>
    <dbReference type="NCBI Taxonomy" id="392033"/>
    <lineage>
        <taxon>Eukaryota</taxon>
        <taxon>Metazoa</taxon>
        <taxon>Spiralia</taxon>
        <taxon>Gnathifera</taxon>
        <taxon>Rotifera</taxon>
        <taxon>Eurotatoria</taxon>
        <taxon>Bdelloidea</taxon>
        <taxon>Philodinida</taxon>
        <taxon>Philodinidae</taxon>
        <taxon>Rotaria</taxon>
    </lineage>
</organism>
<dbReference type="Proteomes" id="UP000663870">
    <property type="component" value="Unassembled WGS sequence"/>
</dbReference>
<sequence length="316" mass="36524">MASSSNRETSEKKANEETVSVETLNKPKQVTIDESKKNTQNDIRKLNNAPELSRTAVDEHELETDQLALSTSDENILIYDTTKFILFNNKLKQIKELEWKEYDPSGILTIDDLTYLSCQNSYLILTRSYIYELNIDKFEMKLIEEFSKKDKSGEHDLEFISITAHDEHIFIAYADASAITKWTWKPTLQLVNRWTKSKIVEETDQNILSIRTDGSHVGLLIKGDKIRLEVFDFNLATRIVHHLDVNNTAIMLTSLANNQWLIIDSQQNQLLFINEDNKIEKRQNKDSSPLNAGRLANDYIVVKCQKPNKLQIFKLD</sequence>
<evidence type="ECO:0000313" key="3">
    <source>
        <dbReference type="EMBL" id="CAF1089532.1"/>
    </source>
</evidence>
<reference evidence="2" key="1">
    <citation type="submission" date="2021-02" db="EMBL/GenBank/DDBJ databases">
        <authorList>
            <person name="Nowell W R."/>
        </authorList>
    </citation>
    <scope>NUCLEOTIDE SEQUENCE</scope>
</reference>
<evidence type="ECO:0000313" key="2">
    <source>
        <dbReference type="EMBL" id="CAF0930442.1"/>
    </source>
</evidence>
<name>A0A814BM23_9BILA</name>
<comment type="caution">
    <text evidence="2">The sequence shown here is derived from an EMBL/GenBank/DDBJ whole genome shotgun (WGS) entry which is preliminary data.</text>
</comment>
<evidence type="ECO:0000313" key="5">
    <source>
        <dbReference type="Proteomes" id="UP000663870"/>
    </source>
</evidence>
<keyword evidence="5" id="KW-1185">Reference proteome</keyword>
<dbReference type="InterPro" id="IPR036322">
    <property type="entry name" value="WD40_repeat_dom_sf"/>
</dbReference>
<feature type="compositionally biased region" description="Basic and acidic residues" evidence="1">
    <location>
        <begin position="31"/>
        <end position="44"/>
    </location>
</feature>
<dbReference type="EMBL" id="CAJNOL010000492">
    <property type="protein sequence ID" value="CAF1089532.1"/>
    <property type="molecule type" value="Genomic_DNA"/>
</dbReference>
<dbReference type="AlphaFoldDB" id="A0A814BM23"/>
<dbReference type="Proteomes" id="UP000663854">
    <property type="component" value="Unassembled WGS sequence"/>
</dbReference>
<feature type="region of interest" description="Disordered" evidence="1">
    <location>
        <begin position="1"/>
        <end position="44"/>
    </location>
</feature>
<dbReference type="EMBL" id="CAJNOH010000180">
    <property type="protein sequence ID" value="CAF0930442.1"/>
    <property type="molecule type" value="Genomic_DNA"/>
</dbReference>
<accession>A0A814BM23</accession>
<gene>
    <name evidence="3" type="ORF">JXQ802_LOCUS18614</name>
    <name evidence="2" type="ORF">PYM288_LOCUS11022</name>
</gene>
<evidence type="ECO:0000256" key="1">
    <source>
        <dbReference type="SAM" id="MobiDB-lite"/>
    </source>
</evidence>
<protein>
    <submittedName>
        <fullName evidence="2">Uncharacterized protein</fullName>
    </submittedName>
</protein>
<feature type="compositionally biased region" description="Polar residues" evidence="1">
    <location>
        <begin position="17"/>
        <end position="28"/>
    </location>
</feature>
<dbReference type="SUPFAM" id="SSF50978">
    <property type="entry name" value="WD40 repeat-like"/>
    <property type="match status" value="1"/>
</dbReference>